<dbReference type="Proteomes" id="UP001341281">
    <property type="component" value="Chromosome 04"/>
</dbReference>
<reference evidence="1 2" key="1">
    <citation type="submission" date="2024-02" db="EMBL/GenBank/DDBJ databases">
        <title>High-quality chromosome-scale genome assembly of Pensacola bahiagrass (Paspalum notatum Flugge var. saurae).</title>
        <authorList>
            <person name="Vega J.M."/>
            <person name="Podio M."/>
            <person name="Orjuela J."/>
            <person name="Siena L.A."/>
            <person name="Pessino S.C."/>
            <person name="Combes M.C."/>
            <person name="Mariac C."/>
            <person name="Albertini E."/>
            <person name="Pupilli F."/>
            <person name="Ortiz J.P.A."/>
            <person name="Leblanc O."/>
        </authorList>
    </citation>
    <scope>NUCLEOTIDE SEQUENCE [LARGE SCALE GENOMIC DNA]</scope>
    <source>
        <strain evidence="1">R1</strain>
        <tissue evidence="1">Leaf</tissue>
    </source>
</reference>
<sequence>MTELQALDDFLTRKTSVSTVLDCSDAFRIFKPCTLQLHCLLLEHADVGDAKGAEEGDAGDGGHGRHLEIIHHHLRHDALYKPLAAGMARRLCCSAGRRHSTRRTARVHNEDHLPGHLAAAIVKLTTGATHIRHVCLTLGVAIVAATVKFSRGLRLWQLEQLAAVEAAGRREQGALGVGGADVGLVQLLDAAVEVADGADHGVLAQDLDDRADGQREEGEEEVHDVLAGLRVQHALALDVDQKLHA</sequence>
<dbReference type="AlphaFoldDB" id="A0AAQ3TF15"/>
<accession>A0AAQ3TF15</accession>
<evidence type="ECO:0000313" key="1">
    <source>
        <dbReference type="EMBL" id="WVZ72323.1"/>
    </source>
</evidence>
<dbReference type="EMBL" id="CP144748">
    <property type="protein sequence ID" value="WVZ72323.1"/>
    <property type="molecule type" value="Genomic_DNA"/>
</dbReference>
<organism evidence="1 2">
    <name type="scientific">Paspalum notatum var. saurae</name>
    <dbReference type="NCBI Taxonomy" id="547442"/>
    <lineage>
        <taxon>Eukaryota</taxon>
        <taxon>Viridiplantae</taxon>
        <taxon>Streptophyta</taxon>
        <taxon>Embryophyta</taxon>
        <taxon>Tracheophyta</taxon>
        <taxon>Spermatophyta</taxon>
        <taxon>Magnoliopsida</taxon>
        <taxon>Liliopsida</taxon>
        <taxon>Poales</taxon>
        <taxon>Poaceae</taxon>
        <taxon>PACMAD clade</taxon>
        <taxon>Panicoideae</taxon>
        <taxon>Andropogonodae</taxon>
        <taxon>Paspaleae</taxon>
        <taxon>Paspalinae</taxon>
        <taxon>Paspalum</taxon>
    </lineage>
</organism>
<gene>
    <name evidence="1" type="ORF">U9M48_020804</name>
</gene>
<proteinExistence type="predicted"/>
<name>A0AAQ3TF15_PASNO</name>
<evidence type="ECO:0000313" key="2">
    <source>
        <dbReference type="Proteomes" id="UP001341281"/>
    </source>
</evidence>
<protein>
    <submittedName>
        <fullName evidence="1">Uncharacterized protein</fullName>
    </submittedName>
</protein>
<keyword evidence="2" id="KW-1185">Reference proteome</keyword>